<evidence type="ECO:0000256" key="7">
    <source>
        <dbReference type="ARBA" id="ARBA00035120"/>
    </source>
</evidence>
<keyword evidence="4 10" id="KW-1133">Transmembrane helix</keyword>
<evidence type="ECO:0000256" key="2">
    <source>
        <dbReference type="ARBA" id="ARBA00022475"/>
    </source>
</evidence>
<dbReference type="GO" id="GO:0005886">
    <property type="term" value="C:plasma membrane"/>
    <property type="evidence" value="ECO:0007669"/>
    <property type="project" value="UniProtKB-SubCell"/>
</dbReference>
<dbReference type="InterPro" id="IPR003691">
    <property type="entry name" value="FluC"/>
</dbReference>
<keyword evidence="3 10" id="KW-0812">Transmembrane</keyword>
<dbReference type="GO" id="GO:0046872">
    <property type="term" value="F:metal ion binding"/>
    <property type="evidence" value="ECO:0007669"/>
    <property type="project" value="UniProtKB-KW"/>
</dbReference>
<keyword evidence="5 10" id="KW-0472">Membrane</keyword>
<feature type="transmembrane region" description="Helical" evidence="10">
    <location>
        <begin position="93"/>
        <end position="113"/>
    </location>
</feature>
<evidence type="ECO:0000256" key="8">
    <source>
        <dbReference type="ARBA" id="ARBA00035585"/>
    </source>
</evidence>
<dbReference type="GO" id="GO:0140114">
    <property type="term" value="P:cellular detoxification of fluoride"/>
    <property type="evidence" value="ECO:0007669"/>
    <property type="project" value="UniProtKB-UniRule"/>
</dbReference>
<evidence type="ECO:0000313" key="11">
    <source>
        <dbReference type="EMBL" id="KRL87172.1"/>
    </source>
</evidence>
<evidence type="ECO:0000256" key="4">
    <source>
        <dbReference type="ARBA" id="ARBA00022989"/>
    </source>
</evidence>
<dbReference type="STRING" id="1423724.FC32_GL001790"/>
<keyword evidence="10" id="KW-0813">Transport</keyword>
<reference evidence="11 12" key="1">
    <citation type="journal article" date="2015" name="Genome Announc.">
        <title>Expanding the biotechnology potential of lactobacilli through comparative genomics of 213 strains and associated genera.</title>
        <authorList>
            <person name="Sun Z."/>
            <person name="Harris H.M."/>
            <person name="McCann A."/>
            <person name="Guo C."/>
            <person name="Argimon S."/>
            <person name="Zhang W."/>
            <person name="Yang X."/>
            <person name="Jeffery I.B."/>
            <person name="Cooney J.C."/>
            <person name="Kagawa T.F."/>
            <person name="Liu W."/>
            <person name="Song Y."/>
            <person name="Salvetti E."/>
            <person name="Wrobel A."/>
            <person name="Rasinkangas P."/>
            <person name="Parkhill J."/>
            <person name="Rea M.C."/>
            <person name="O'Sullivan O."/>
            <person name="Ritari J."/>
            <person name="Douillard F.P."/>
            <person name="Paul Ross R."/>
            <person name="Yang R."/>
            <person name="Briner A.E."/>
            <person name="Felis G.E."/>
            <person name="de Vos W.M."/>
            <person name="Barrangou R."/>
            <person name="Klaenhammer T.R."/>
            <person name="Caufield P.W."/>
            <person name="Cui Y."/>
            <person name="Zhang H."/>
            <person name="O'Toole P.W."/>
        </authorList>
    </citation>
    <scope>NUCLEOTIDE SEQUENCE [LARGE SCALE GENOMIC DNA]</scope>
    <source>
        <strain evidence="11 12">DSM 16634</strain>
    </source>
</reference>
<feature type="binding site" evidence="10">
    <location>
        <position position="72"/>
    </location>
    <ligand>
        <name>Na(+)</name>
        <dbReference type="ChEBI" id="CHEBI:29101"/>
        <note>structural</note>
    </ligand>
</feature>
<keyword evidence="10" id="KW-0406">Ion transport</keyword>
<dbReference type="HAMAP" id="MF_00454">
    <property type="entry name" value="FluC"/>
    <property type="match status" value="1"/>
</dbReference>
<evidence type="ECO:0000256" key="3">
    <source>
        <dbReference type="ARBA" id="ARBA00022692"/>
    </source>
</evidence>
<comment type="caution">
    <text evidence="11">The sequence shown here is derived from an EMBL/GenBank/DDBJ whole genome shotgun (WGS) entry which is preliminary data.</text>
</comment>
<protein>
    <recommendedName>
        <fullName evidence="10">Fluoride-specific ion channel FluC</fullName>
    </recommendedName>
</protein>
<keyword evidence="12" id="KW-1185">Reference proteome</keyword>
<keyword evidence="10" id="KW-0915">Sodium</keyword>
<feature type="transmembrane region" description="Helical" evidence="10">
    <location>
        <begin position="64"/>
        <end position="87"/>
    </location>
</feature>
<sequence>MKKLAEPLGVGCGCMLGALVRYTCVSFLASFLLAEIIILVVNLSGCFLFGIFKAAFSTNKVRQKFLTTGFCGGLTTFSTLMLGSTTLFLQQRIFWGVAYLVLTLLLGICAVYFGKKLGQIKRS</sequence>
<dbReference type="EMBL" id="AZFT01000006">
    <property type="protein sequence ID" value="KRL87172.1"/>
    <property type="molecule type" value="Genomic_DNA"/>
</dbReference>
<comment type="catalytic activity">
    <reaction evidence="8">
        <text>fluoride(in) = fluoride(out)</text>
        <dbReference type="Rhea" id="RHEA:76159"/>
        <dbReference type="ChEBI" id="CHEBI:17051"/>
    </reaction>
    <physiologicalReaction direction="left-to-right" evidence="8">
        <dbReference type="Rhea" id="RHEA:76160"/>
    </physiologicalReaction>
</comment>
<dbReference type="AlphaFoldDB" id="A0A0R1U3J2"/>
<evidence type="ECO:0000313" key="12">
    <source>
        <dbReference type="Proteomes" id="UP000051324"/>
    </source>
</evidence>
<evidence type="ECO:0000256" key="6">
    <source>
        <dbReference type="ARBA" id="ARBA00023303"/>
    </source>
</evidence>
<evidence type="ECO:0000256" key="5">
    <source>
        <dbReference type="ARBA" id="ARBA00023136"/>
    </source>
</evidence>
<proteinExistence type="inferred from homology"/>
<dbReference type="RefSeq" id="WP_025087274.1">
    <property type="nucleotide sequence ID" value="NZ_AZFT01000006.1"/>
</dbReference>
<comment type="function">
    <text evidence="9 10">Fluoride-specific ion channel. Important for reducing fluoride concentration in the cell, thus reducing its toxicity.</text>
</comment>
<keyword evidence="10" id="KW-0479">Metal-binding</keyword>
<comment type="activity regulation">
    <text evidence="10">Na(+) is not transported, but it plays an essential structural role and its presence is essential for fluoride channel function.</text>
</comment>
<dbReference type="PATRIC" id="fig|1423724.4.peg.1867"/>
<dbReference type="eggNOG" id="COG0239">
    <property type="taxonomic scope" value="Bacteria"/>
</dbReference>
<evidence type="ECO:0000256" key="1">
    <source>
        <dbReference type="ARBA" id="ARBA00004651"/>
    </source>
</evidence>
<accession>A0A0R1U3J2</accession>
<organism evidence="11 12">
    <name type="scientific">Ligilactobacillus apodemi DSM 16634 = JCM 16172</name>
    <dbReference type="NCBI Taxonomy" id="1423724"/>
    <lineage>
        <taxon>Bacteria</taxon>
        <taxon>Bacillati</taxon>
        <taxon>Bacillota</taxon>
        <taxon>Bacilli</taxon>
        <taxon>Lactobacillales</taxon>
        <taxon>Lactobacillaceae</taxon>
        <taxon>Ligilactobacillus</taxon>
    </lineage>
</organism>
<evidence type="ECO:0000256" key="9">
    <source>
        <dbReference type="ARBA" id="ARBA00049940"/>
    </source>
</evidence>
<comment type="subcellular location">
    <subcellularLocation>
        <location evidence="1 10">Cell membrane</location>
        <topology evidence="1 10">Multi-pass membrane protein</topology>
    </subcellularLocation>
</comment>
<feature type="transmembrane region" description="Helical" evidence="10">
    <location>
        <begin position="25"/>
        <end position="52"/>
    </location>
</feature>
<keyword evidence="2 10" id="KW-1003">Cell membrane</keyword>
<gene>
    <name evidence="10" type="primary">fluC</name>
    <name evidence="10" type="synonym">crcB</name>
    <name evidence="11" type="ORF">FC32_GL001790</name>
</gene>
<evidence type="ECO:0000256" key="10">
    <source>
        <dbReference type="HAMAP-Rule" id="MF_00454"/>
    </source>
</evidence>
<dbReference type="GO" id="GO:0062054">
    <property type="term" value="F:fluoride channel activity"/>
    <property type="evidence" value="ECO:0007669"/>
    <property type="project" value="UniProtKB-UniRule"/>
</dbReference>
<keyword evidence="6 10" id="KW-0407">Ion channel</keyword>
<dbReference type="Proteomes" id="UP000051324">
    <property type="component" value="Unassembled WGS sequence"/>
</dbReference>
<feature type="binding site" evidence="10">
    <location>
        <position position="75"/>
    </location>
    <ligand>
        <name>Na(+)</name>
        <dbReference type="ChEBI" id="CHEBI:29101"/>
        <note>structural</note>
    </ligand>
</feature>
<dbReference type="Pfam" id="PF02537">
    <property type="entry name" value="CRCB"/>
    <property type="match status" value="1"/>
</dbReference>
<name>A0A0R1U3J2_9LACO</name>
<comment type="similarity">
    <text evidence="7 10">Belongs to the fluoride channel Fluc/FEX (TC 1.A.43) family.</text>
</comment>